<proteinExistence type="predicted"/>
<feature type="region of interest" description="Disordered" evidence="1">
    <location>
        <begin position="70"/>
        <end position="95"/>
    </location>
</feature>
<dbReference type="Proteomes" id="UP000741013">
    <property type="component" value="Unassembled WGS sequence"/>
</dbReference>
<feature type="region of interest" description="Disordered" evidence="1">
    <location>
        <begin position="1"/>
        <end position="45"/>
    </location>
</feature>
<dbReference type="RefSeq" id="WP_209664827.1">
    <property type="nucleotide sequence ID" value="NZ_JAGGMS010000001.1"/>
</dbReference>
<dbReference type="EMBL" id="JAGGMS010000001">
    <property type="protein sequence ID" value="MBP2181397.1"/>
    <property type="molecule type" value="Genomic_DNA"/>
</dbReference>
<feature type="compositionally biased region" description="Acidic residues" evidence="1">
    <location>
        <begin position="71"/>
        <end position="80"/>
    </location>
</feature>
<keyword evidence="3" id="KW-1185">Reference proteome</keyword>
<gene>
    <name evidence="2" type="ORF">JOM49_002923</name>
</gene>
<comment type="caution">
    <text evidence="2">The sequence shown here is derived from an EMBL/GenBank/DDBJ whole genome shotgun (WGS) entry which is preliminary data.</text>
</comment>
<protein>
    <submittedName>
        <fullName evidence="2">Uncharacterized protein</fullName>
    </submittedName>
</protein>
<sequence>MTERDKPAEPDPTREFLDGVRAEETPWRTERPADQERPEPAYEKPSRWRRAAPYLQAGAVAGWVASAALSDNDDDYEDGYEAGFDAGAGGESYGS</sequence>
<reference evidence="2 3" key="1">
    <citation type="submission" date="2021-03" db="EMBL/GenBank/DDBJ databases">
        <title>Sequencing the genomes of 1000 actinobacteria strains.</title>
        <authorList>
            <person name="Klenk H.-P."/>
        </authorList>
    </citation>
    <scope>NUCLEOTIDE SEQUENCE [LARGE SCALE GENOMIC DNA]</scope>
    <source>
        <strain evidence="2 3">DSM 45510</strain>
    </source>
</reference>
<name>A0ABS4PPQ1_9PSEU</name>
<organism evidence="2 3">
    <name type="scientific">Amycolatopsis magusensis</name>
    <dbReference type="NCBI Taxonomy" id="882444"/>
    <lineage>
        <taxon>Bacteria</taxon>
        <taxon>Bacillati</taxon>
        <taxon>Actinomycetota</taxon>
        <taxon>Actinomycetes</taxon>
        <taxon>Pseudonocardiales</taxon>
        <taxon>Pseudonocardiaceae</taxon>
        <taxon>Amycolatopsis</taxon>
    </lineage>
</organism>
<evidence type="ECO:0000313" key="2">
    <source>
        <dbReference type="EMBL" id="MBP2181397.1"/>
    </source>
</evidence>
<evidence type="ECO:0000256" key="1">
    <source>
        <dbReference type="SAM" id="MobiDB-lite"/>
    </source>
</evidence>
<accession>A0ABS4PPQ1</accession>
<feature type="compositionally biased region" description="Gly residues" evidence="1">
    <location>
        <begin position="86"/>
        <end position="95"/>
    </location>
</feature>
<evidence type="ECO:0000313" key="3">
    <source>
        <dbReference type="Proteomes" id="UP000741013"/>
    </source>
</evidence>